<dbReference type="OrthoDB" id="9786557at2"/>
<dbReference type="SUPFAM" id="SSF55961">
    <property type="entry name" value="Bet v1-like"/>
    <property type="match status" value="1"/>
</dbReference>
<accession>Q1GSE0</accession>
<feature type="domain" description="Activator of Hsp90 ATPase homologue 1/2-like C-terminal" evidence="2">
    <location>
        <begin position="19"/>
        <end position="157"/>
    </location>
</feature>
<dbReference type="EMBL" id="CP000356">
    <property type="protein sequence ID" value="ABF53432.1"/>
    <property type="molecule type" value="Genomic_DNA"/>
</dbReference>
<protein>
    <recommendedName>
        <fullName evidence="2">Activator of Hsp90 ATPase homologue 1/2-like C-terminal domain-containing protein</fullName>
    </recommendedName>
</protein>
<comment type="similarity">
    <text evidence="1">Belongs to the AHA1 family.</text>
</comment>
<evidence type="ECO:0000313" key="3">
    <source>
        <dbReference type="EMBL" id="ABF53432.1"/>
    </source>
</evidence>
<dbReference type="RefSeq" id="WP_011542012.1">
    <property type="nucleotide sequence ID" value="NC_008048.1"/>
</dbReference>
<dbReference type="HOGENOM" id="CLU_108923_8_1_5"/>
<sequence>MKPTKKTRRTDHAERLIAAPLVDVFAAFTSADTLARWLPPDGATGTFEQVDLCAGGGFRLRLTFDDPEVETKSDDDGDVVDVHIPVLDDGRLIVWEVAFESDDPRFSGTMAMHWYLSRQGGGTLVTVDAHHVPPGISAKDHVAGLNSSLANLARVVEGASS</sequence>
<dbReference type="STRING" id="317655.Sala_1719"/>
<evidence type="ECO:0000259" key="2">
    <source>
        <dbReference type="Pfam" id="PF08327"/>
    </source>
</evidence>
<dbReference type="Gene3D" id="3.30.530.20">
    <property type="match status" value="1"/>
</dbReference>
<dbReference type="InterPro" id="IPR023393">
    <property type="entry name" value="START-like_dom_sf"/>
</dbReference>
<gene>
    <name evidence="3" type="ordered locus">Sala_1719</name>
</gene>
<organism evidence="3 4">
    <name type="scientific">Sphingopyxis alaskensis (strain DSM 13593 / LMG 18877 / RB2256)</name>
    <name type="common">Sphingomonas alaskensis</name>
    <dbReference type="NCBI Taxonomy" id="317655"/>
    <lineage>
        <taxon>Bacteria</taxon>
        <taxon>Pseudomonadati</taxon>
        <taxon>Pseudomonadota</taxon>
        <taxon>Alphaproteobacteria</taxon>
        <taxon>Sphingomonadales</taxon>
        <taxon>Sphingomonadaceae</taxon>
        <taxon>Sphingopyxis</taxon>
    </lineage>
</organism>
<evidence type="ECO:0000313" key="4">
    <source>
        <dbReference type="Proteomes" id="UP000006578"/>
    </source>
</evidence>
<dbReference type="Pfam" id="PF08327">
    <property type="entry name" value="AHSA1"/>
    <property type="match status" value="1"/>
</dbReference>
<dbReference type="AlphaFoldDB" id="Q1GSE0"/>
<dbReference type="eggNOG" id="COG3832">
    <property type="taxonomic scope" value="Bacteria"/>
</dbReference>
<dbReference type="KEGG" id="sal:Sala_1719"/>
<name>Q1GSE0_SPHAL</name>
<keyword evidence="4" id="KW-1185">Reference proteome</keyword>
<evidence type="ECO:0000256" key="1">
    <source>
        <dbReference type="ARBA" id="ARBA00006817"/>
    </source>
</evidence>
<dbReference type="InterPro" id="IPR013538">
    <property type="entry name" value="ASHA1/2-like_C"/>
</dbReference>
<proteinExistence type="inferred from homology"/>
<dbReference type="Proteomes" id="UP000006578">
    <property type="component" value="Chromosome"/>
</dbReference>
<reference evidence="3 4" key="1">
    <citation type="journal article" date="2009" name="Proc. Natl. Acad. Sci. U.S.A.">
        <title>The genomic basis of trophic strategy in marine bacteria.</title>
        <authorList>
            <person name="Lauro F.M."/>
            <person name="McDougald D."/>
            <person name="Thomas T."/>
            <person name="Williams T.J."/>
            <person name="Egan S."/>
            <person name="Rice S."/>
            <person name="DeMaere M.Z."/>
            <person name="Ting L."/>
            <person name="Ertan H."/>
            <person name="Johnson J."/>
            <person name="Ferriera S."/>
            <person name="Lapidus A."/>
            <person name="Anderson I."/>
            <person name="Kyrpides N."/>
            <person name="Munk A.C."/>
            <person name="Detter C."/>
            <person name="Han C.S."/>
            <person name="Brown M.V."/>
            <person name="Robb F.T."/>
            <person name="Kjelleberg S."/>
            <person name="Cavicchioli R."/>
        </authorList>
    </citation>
    <scope>NUCLEOTIDE SEQUENCE [LARGE SCALE GENOMIC DNA]</scope>
    <source>
        <strain evidence="4">DSM 13593 / LMG 18877 / RB2256</strain>
    </source>
</reference>